<dbReference type="EMBL" id="JAIKTU010000016">
    <property type="protein sequence ID" value="MBY0757046.1"/>
    <property type="molecule type" value="Genomic_DNA"/>
</dbReference>
<dbReference type="SMART" id="SM00849">
    <property type="entry name" value="Lactamase_B"/>
    <property type="match status" value="1"/>
</dbReference>
<dbReference type="RefSeq" id="WP_204596666.1">
    <property type="nucleotide sequence ID" value="NZ_JAFBDA010000036.1"/>
</dbReference>
<keyword evidence="3" id="KW-1185">Reference proteome</keyword>
<dbReference type="InterPro" id="IPR001279">
    <property type="entry name" value="Metallo-B-lactamas"/>
</dbReference>
<name>A0ABS7L1U6_CLOSR</name>
<feature type="domain" description="Metallo-beta-lactamase" evidence="1">
    <location>
        <begin position="11"/>
        <end position="191"/>
    </location>
</feature>
<dbReference type="Proteomes" id="UP001299068">
    <property type="component" value="Unassembled WGS sequence"/>
</dbReference>
<evidence type="ECO:0000259" key="1">
    <source>
        <dbReference type="SMART" id="SM00849"/>
    </source>
</evidence>
<dbReference type="Pfam" id="PF12706">
    <property type="entry name" value="Lactamase_B_2"/>
    <property type="match status" value="1"/>
</dbReference>
<evidence type="ECO:0000313" key="3">
    <source>
        <dbReference type="Proteomes" id="UP001299068"/>
    </source>
</evidence>
<reference evidence="2 3" key="1">
    <citation type="journal article" date="2021" name="Cell Host Microbe">
        <title>in vivo commensal control of Clostridioides difficile virulence.</title>
        <authorList>
            <person name="Girinathan B.P."/>
            <person name="Dibenedetto N."/>
            <person name="Worley J.N."/>
            <person name="Peltier J."/>
            <person name="Arrieta-Ortiz M.L."/>
            <person name="Rupa Christinal Immanuel S."/>
            <person name="Lavin R."/>
            <person name="Delaney M.L."/>
            <person name="Cummins C."/>
            <person name="Hoffmann M."/>
            <person name="Luo Y."/>
            <person name="Gonzalez-Escalona N."/>
            <person name="Allard M."/>
            <person name="Onderdonk A.B."/>
            <person name="Gerber G.K."/>
            <person name="Sonenshein A.L."/>
            <person name="Baliga N."/>
            <person name="Dupuy B."/>
            <person name="Bry L."/>
        </authorList>
    </citation>
    <scope>NUCLEOTIDE SEQUENCE [LARGE SCALE GENOMIC DNA]</scope>
    <source>
        <strain evidence="2 3">DSM 599</strain>
    </source>
</reference>
<comment type="caution">
    <text evidence="2">The sequence shown here is derived from an EMBL/GenBank/DDBJ whole genome shotgun (WGS) entry which is preliminary data.</text>
</comment>
<evidence type="ECO:0000313" key="2">
    <source>
        <dbReference type="EMBL" id="MBY0757046.1"/>
    </source>
</evidence>
<dbReference type="SUPFAM" id="SSF56281">
    <property type="entry name" value="Metallo-hydrolase/oxidoreductase"/>
    <property type="match status" value="1"/>
</dbReference>
<gene>
    <name evidence="2" type="ORF">K5V21_16515</name>
</gene>
<protein>
    <submittedName>
        <fullName evidence="2">MBL fold metallo-hydrolase</fullName>
    </submittedName>
</protein>
<organism evidence="2 3">
    <name type="scientific">Clostridium sardiniense</name>
    <name type="common">Clostridium absonum</name>
    <dbReference type="NCBI Taxonomy" id="29369"/>
    <lineage>
        <taxon>Bacteria</taxon>
        <taxon>Bacillati</taxon>
        <taxon>Bacillota</taxon>
        <taxon>Clostridia</taxon>
        <taxon>Eubacteriales</taxon>
        <taxon>Clostridiaceae</taxon>
        <taxon>Clostridium</taxon>
    </lineage>
</organism>
<proteinExistence type="predicted"/>
<dbReference type="PANTHER" id="PTHR47619:SF1">
    <property type="entry name" value="EXODEOXYRIBONUCLEASE WALJ"/>
    <property type="match status" value="1"/>
</dbReference>
<sequence length="263" mass="29214">MIFCSLYSGSSGNSIFVGNDNTKILIDAGMPGKKIDEALTRIDQNPRDIDGIFITHEHSDHVKGVGVISRKYDIPIYANDKTWEAMKNSIGKIKEHNIKIMDKRSTVEIKDLAIKSFNIPHDAIAPVGYTIKSKDNTASIATDFGTFTEEIRDNIKESDIILLECNHDVSMLKFGPYPYNLKRRILSEIGHLSNDDCGKAITELIKHGNNKQIILGHLSGTNNHPDLAYQTVLSVLEDEGVKQGLDVKISMASRHEPSSLINL</sequence>
<dbReference type="InterPro" id="IPR052533">
    <property type="entry name" value="WalJ/YycJ-like"/>
</dbReference>
<dbReference type="Gene3D" id="3.60.15.10">
    <property type="entry name" value="Ribonuclease Z/Hydroxyacylglutathione hydrolase-like"/>
    <property type="match status" value="1"/>
</dbReference>
<dbReference type="PANTHER" id="PTHR47619">
    <property type="entry name" value="METALLO-HYDROLASE YYCJ-RELATED"/>
    <property type="match status" value="1"/>
</dbReference>
<dbReference type="InterPro" id="IPR036866">
    <property type="entry name" value="RibonucZ/Hydroxyglut_hydro"/>
</dbReference>
<accession>A0ABS7L1U6</accession>